<dbReference type="PANTHER" id="PTHR39767">
    <property type="entry name" value="CALCIUM/CALMODULIN-BINDING MEMBRANE PROTEIN PCM4-RELATED"/>
    <property type="match status" value="1"/>
</dbReference>
<dbReference type="EMBL" id="GL984009">
    <property type="protein sequence ID" value="EGR30342.1"/>
    <property type="molecule type" value="Genomic_DNA"/>
</dbReference>
<gene>
    <name evidence="2" type="ORF">IMG5_134320</name>
</gene>
<feature type="non-terminal residue" evidence="2">
    <location>
        <position position="1"/>
    </location>
</feature>
<proteinExistence type="predicted"/>
<keyword evidence="1" id="KW-0732">Signal</keyword>
<keyword evidence="3" id="KW-1185">Reference proteome</keyword>
<feature type="chain" id="PRO_5003408206" evidence="1">
    <location>
        <begin position="28"/>
        <end position="744"/>
    </location>
</feature>
<accession>G0QWQ5</accession>
<evidence type="ECO:0000256" key="1">
    <source>
        <dbReference type="SAM" id="SignalP"/>
    </source>
</evidence>
<reference evidence="2 3" key="1">
    <citation type="submission" date="2011-07" db="EMBL/GenBank/DDBJ databases">
        <authorList>
            <person name="Coyne R."/>
            <person name="Brami D."/>
            <person name="Johnson J."/>
            <person name="Hostetler J."/>
            <person name="Hannick L."/>
            <person name="Clark T."/>
            <person name="Cassidy-Hanley D."/>
            <person name="Inman J."/>
        </authorList>
    </citation>
    <scope>NUCLEOTIDE SEQUENCE [LARGE SCALE GENOMIC DNA]</scope>
    <source>
        <strain evidence="2 3">G5</strain>
    </source>
</reference>
<dbReference type="OrthoDB" id="282545at2759"/>
<dbReference type="PANTHER" id="PTHR39767:SF2">
    <property type="entry name" value="CHROMOSOME UNDETERMINED SCAFFOLD_1, WHOLE GENOME SHOTGUN SEQUENCE"/>
    <property type="match status" value="1"/>
</dbReference>
<dbReference type="OMA" id="PINGACG"/>
<dbReference type="AlphaFoldDB" id="G0QWQ5"/>
<name>G0QWQ5_ICHMU</name>
<evidence type="ECO:0000313" key="2">
    <source>
        <dbReference type="EMBL" id="EGR30342.1"/>
    </source>
</evidence>
<dbReference type="Proteomes" id="UP000008983">
    <property type="component" value="Unassembled WGS sequence"/>
</dbReference>
<protein>
    <submittedName>
        <fullName evidence="2">Uncharacterized protein</fullName>
    </submittedName>
</protein>
<dbReference type="InParanoid" id="G0QWQ5"/>
<evidence type="ECO:0000313" key="3">
    <source>
        <dbReference type="Proteomes" id="UP000008983"/>
    </source>
</evidence>
<sequence>YINKKIKMQKSLLIIVSLSLLLAVITAEQKLVTKEFGADKFSQSDVQGWTVQGQKNLVSECAGQSVFGGYDAFGQGAVASKVYSSGVPHYELEISFELFAIDSWDDEVFTLKLDDKVVYTYSTQYNKVPPQGDRKISCGSTSWSDKFVVVKMNIQHNSQQFKLEMSSTLNQDANDESWGIRNLIIVANFVGYNSYTISREFTSDNFQENAQGWVLSQPLINPFTTCGADKIFGGYNAFGEKFVISKTFSYIPEHYGLVVDVTLWFIDSPDANDYLYVTVDGQRYRFNRGQFNFVENKKCGTEQWGESTQRVNLFFPHTSSQATVQFTDDFDEKKDNESWGIQNFVLTALTGNRDNQTLVVNELFENDFKQASGWKLYPNGQDVSTRISNCAGANLLGGYNQLSREDIFKIFTGLPGHTNVRIFFRLFAVDSWDNENFRVYVNDVLVQPKIAPFQQSNKVCGVNGWDDSIRNYLVDVPHLGSTLNLRFESDLDQSADDESYGIRDLKIWTYYGRITGIVTQELNDDSNFLVQGWNVTPALSTVTSKCGPYALLGGYNVFGQNTVASKTYSVLTKHNTIKISFKLFFIDTWDKEDFIVWVDDQVVGKVTKSETWGGQQNICGWDASKEEIYDLQFTVYHTGNSVKVSFGDKLDQGKTDESWGIRDLVITTSQSGDKSYENQEKCVVIFSEQNFKGNKLTVCESDPNITNWNQPIQSIWIPQQNSLVQSKVQKFKKSSKKQVQQVIQ</sequence>
<dbReference type="RefSeq" id="XP_004031929.1">
    <property type="nucleotide sequence ID" value="XM_004031881.1"/>
</dbReference>
<dbReference type="GeneID" id="14906459"/>
<feature type="signal peptide" evidence="1">
    <location>
        <begin position="1"/>
        <end position="27"/>
    </location>
</feature>
<organism evidence="2 3">
    <name type="scientific">Ichthyophthirius multifiliis</name>
    <name type="common">White spot disease agent</name>
    <name type="synonym">Ich</name>
    <dbReference type="NCBI Taxonomy" id="5932"/>
    <lineage>
        <taxon>Eukaryota</taxon>
        <taxon>Sar</taxon>
        <taxon>Alveolata</taxon>
        <taxon>Ciliophora</taxon>
        <taxon>Intramacronucleata</taxon>
        <taxon>Oligohymenophorea</taxon>
        <taxon>Hymenostomatida</taxon>
        <taxon>Ophryoglenina</taxon>
        <taxon>Ichthyophthirius</taxon>
    </lineage>
</organism>
<dbReference type="eggNOG" id="ENOG502SGQ6">
    <property type="taxonomic scope" value="Eukaryota"/>
</dbReference>